<organism evidence="2 3">
    <name type="scientific">Rangifer tarandus platyrhynchus</name>
    <name type="common">Svalbard reindeer</name>
    <dbReference type="NCBI Taxonomy" id="3082113"/>
    <lineage>
        <taxon>Eukaryota</taxon>
        <taxon>Metazoa</taxon>
        <taxon>Chordata</taxon>
        <taxon>Craniata</taxon>
        <taxon>Vertebrata</taxon>
        <taxon>Euteleostomi</taxon>
        <taxon>Mammalia</taxon>
        <taxon>Eutheria</taxon>
        <taxon>Laurasiatheria</taxon>
        <taxon>Artiodactyla</taxon>
        <taxon>Ruminantia</taxon>
        <taxon>Pecora</taxon>
        <taxon>Cervidae</taxon>
        <taxon>Odocoileinae</taxon>
        <taxon>Rangifer</taxon>
    </lineage>
</organism>
<feature type="transmembrane region" description="Helical" evidence="1">
    <location>
        <begin position="89"/>
        <end position="111"/>
    </location>
</feature>
<evidence type="ECO:0000313" key="3">
    <source>
        <dbReference type="Proteomes" id="UP001176941"/>
    </source>
</evidence>
<gene>
    <name evidence="2" type="ORF">MRATA1EN1_LOCUS15065</name>
</gene>
<name>A0ABN8YWY0_RANTA</name>
<accession>A0ABN8YWY0</accession>
<dbReference type="EMBL" id="OX459961">
    <property type="protein sequence ID" value="CAI9166103.1"/>
    <property type="molecule type" value="Genomic_DNA"/>
</dbReference>
<evidence type="ECO:0000313" key="2">
    <source>
        <dbReference type="EMBL" id="CAI9166103.1"/>
    </source>
</evidence>
<proteinExistence type="predicted"/>
<keyword evidence="1" id="KW-0472">Membrane</keyword>
<evidence type="ECO:0000256" key="1">
    <source>
        <dbReference type="SAM" id="Phobius"/>
    </source>
</evidence>
<keyword evidence="3" id="KW-1185">Reference proteome</keyword>
<keyword evidence="1" id="KW-0812">Transmembrane</keyword>
<sequence length="112" mass="12630">MGASEGVPLTLLPSSANADLEAVKKLPVTTGYKTRVESEPCETLMENHRKWTFLVQVQLEFSGVILPPCSVSSLYCKWMRELSILNWGINNPVTMVLGVFGLFCFFNIFFFF</sequence>
<dbReference type="Proteomes" id="UP001176941">
    <property type="component" value="Chromosome 25"/>
</dbReference>
<reference evidence="2" key="1">
    <citation type="submission" date="2023-04" db="EMBL/GenBank/DDBJ databases">
        <authorList>
            <consortium name="ELIXIR-Norway"/>
        </authorList>
    </citation>
    <scope>NUCLEOTIDE SEQUENCE [LARGE SCALE GENOMIC DNA]</scope>
</reference>
<keyword evidence="1" id="KW-1133">Transmembrane helix</keyword>
<protein>
    <submittedName>
        <fullName evidence="2">Uncharacterized protein</fullName>
    </submittedName>
</protein>